<dbReference type="SUPFAM" id="SSF56672">
    <property type="entry name" value="DNA/RNA polymerases"/>
    <property type="match status" value="1"/>
</dbReference>
<evidence type="ECO:0000256" key="7">
    <source>
        <dbReference type="SAM" id="MobiDB-lite"/>
    </source>
</evidence>
<dbReference type="PANTHER" id="PTHR10903:SF62">
    <property type="entry name" value="GTPASE IMAP FAMILY MEMBER 4-LIKE-RELATED"/>
    <property type="match status" value="1"/>
</dbReference>
<feature type="region of interest" description="Disordered" evidence="7">
    <location>
        <begin position="452"/>
        <end position="480"/>
    </location>
</feature>
<dbReference type="InterPro" id="IPR043502">
    <property type="entry name" value="DNA/RNA_pol_sf"/>
</dbReference>
<dbReference type="CDD" id="cd00303">
    <property type="entry name" value="retropepsin_like"/>
    <property type="match status" value="1"/>
</dbReference>
<dbReference type="InterPro" id="IPR045058">
    <property type="entry name" value="GIMA/IAN/Toc"/>
</dbReference>
<comment type="similarity">
    <text evidence="2">Belongs to the beta type-B retroviral polymerase family. HERV class-II K(HML-2) pol subfamily.</text>
</comment>
<dbReference type="GO" id="GO:0005525">
    <property type="term" value="F:GTP binding"/>
    <property type="evidence" value="ECO:0007669"/>
    <property type="project" value="UniProtKB-KW"/>
</dbReference>
<evidence type="ECO:0000259" key="8">
    <source>
        <dbReference type="PROSITE" id="PS50158"/>
    </source>
</evidence>
<evidence type="ECO:0000256" key="2">
    <source>
        <dbReference type="ARBA" id="ARBA00010879"/>
    </source>
</evidence>
<dbReference type="AlphaFoldDB" id="A0AAW0P0R0"/>
<dbReference type="EC" id="3.1.26.4" evidence="3"/>
<comment type="caution">
    <text evidence="10">The sequence shown here is derived from an EMBL/GenBank/DDBJ whole genome shotgun (WGS) entry which is preliminary data.</text>
</comment>
<dbReference type="InterPro" id="IPR001969">
    <property type="entry name" value="Aspartic_peptidase_AS"/>
</dbReference>
<dbReference type="PROSITE" id="PS50158">
    <property type="entry name" value="ZF_CCHC"/>
    <property type="match status" value="1"/>
</dbReference>
<dbReference type="PANTHER" id="PTHR10903">
    <property type="entry name" value="GTPASE, IMAP FAMILY MEMBER-RELATED"/>
    <property type="match status" value="1"/>
</dbReference>
<dbReference type="InterPro" id="IPR027417">
    <property type="entry name" value="P-loop_NTPase"/>
</dbReference>
<accession>A0AAW0P0R0</accession>
<dbReference type="InterPro" id="IPR048270">
    <property type="entry name" value="PNMA_C"/>
</dbReference>
<keyword evidence="6" id="KW-0479">Metal-binding</keyword>
<evidence type="ECO:0000256" key="1">
    <source>
        <dbReference type="ARBA" id="ARBA00008535"/>
    </source>
</evidence>
<feature type="domain" description="CCHC-type" evidence="8">
    <location>
        <begin position="794"/>
        <end position="809"/>
    </location>
</feature>
<dbReference type="InterPro" id="IPR001878">
    <property type="entry name" value="Znf_CCHC"/>
</dbReference>
<keyword evidence="11" id="KW-1185">Reference proteome</keyword>
<dbReference type="PROSITE" id="PS00141">
    <property type="entry name" value="ASP_PROTEASE"/>
    <property type="match status" value="1"/>
</dbReference>
<evidence type="ECO:0000256" key="3">
    <source>
        <dbReference type="ARBA" id="ARBA00012180"/>
    </source>
</evidence>
<keyword evidence="6" id="KW-0862">Zinc</keyword>
<evidence type="ECO:0000313" key="10">
    <source>
        <dbReference type="EMBL" id="KAK7910386.1"/>
    </source>
</evidence>
<dbReference type="CDD" id="cd01647">
    <property type="entry name" value="RT_LTR"/>
    <property type="match status" value="1"/>
</dbReference>
<sequence>MDTQGFFDTDAESTDSSSELHRCVTECAPGPHAFLLVLNIEDRFTQEKHDRILAHLSADALKYTTVVFTHGHQLDVKERIEDWVHSNIALSSLVQRCGGRCHVFDNEHWNNSQDSYRSNQVQITQLLITIEETLEKNGGGCYKARSLFEQDEPLRIVLLGKTGAGKSSLANVIYGEKGKFKESASANSETKQCCAKDKRIHGRLIRLIDTPGVFDTDLNNTELSADILRCIEECAPGPHAFLLVLKVERYTKQEQEVVSQILQHFSDEALNYTTVVFTHGDQLNEGQKIEDWVYQNNALWSLVQKCGGRCHVFDNRHWNNSQDSYRNNQVQITELLRTIKQTKHGGKIEEQLPEILTSAGAGHVGRVVRLILKGIGQVPVFNLNRWRAKNFGLEPNRTSAQMPLLVCVGYTKTKTYLADLQKVAKMSGQEFAEILHELMGQINEAVIELRPASAQSTTEKPVTAPDHKMAADPDTQPKMAADPVTSTNMTAASSPLPKTQPAAATGQSINISAAELNPPEVQRYVVEHIVKSDDMRSSHRLRTFSGRVPRPQHEVDFDTWRAGVDLILRDAAISEFQRSRYILDSLLPPAADVVKHLSSDLPAEIYIQHLESAYGTVQDGEELYVKFMDTLQDSGEKPSAYLHRLQVALSLAVKRGGVMQSDFNRHLLSQFCRGCWDNTLISELQLKQRKSNPPPFSELLTLLRTEEDREANKAQRMKQHLGTSKQRVTAQAQYAVEEDGVCAALSSLTKQVAEIQRQLAALTASKSAQTHQSSPPVPKLHPRPKTSSPKPGFCFRCGEDGHIKPQCENRPNPALCLLDTGSQVTTVPVSFYNRHLHEQPIHPLHDLLQVEGAAGHNVPYLGYVEITVQFPIDFIGKEHDISTLALVVPDTHPDLQSTILIGMNTLEPLYEQYIGEHSTFQPSAHGYRAVLKTLQLSHQQKEEGNIGVVRLLSKAPVRVPAGRTIVIEGSAKVSSPPSSQNVLLQHPASALPGGLCVSSCLISLPALPPYKVPVIISNESEQDIFIPPYSIIADLEAYHCVLSEHRVTHPTAEGPSSSVNIDFGDSPLSPEWKKRVTEKLSAVSEVFAKHDLDFGCTTAVKHHIPLHDSTPFKQRARPIHPQDIEAVRRHLRELLEAGVIRESSSPFSSPVVVVRKKNGEVRLCIDYRKLNLQTVKDAYALPNLEESFSALSGSKWFSVLDLKSGYYQIEMSEEDKPKTAFVTPLGFGSLTECRKVSQMHQAHSSA</sequence>
<dbReference type="Gene3D" id="3.10.10.10">
    <property type="entry name" value="HIV Type 1 Reverse Transcriptase, subunit A, domain 1"/>
    <property type="match status" value="1"/>
</dbReference>
<evidence type="ECO:0000256" key="6">
    <source>
        <dbReference type="PROSITE-ProRule" id="PRU00047"/>
    </source>
</evidence>
<evidence type="ECO:0000256" key="4">
    <source>
        <dbReference type="ARBA" id="ARBA00022741"/>
    </source>
</evidence>
<keyword evidence="6" id="KW-0863">Zinc-finger</keyword>
<dbReference type="FunFam" id="3.40.50.300:FF:000366">
    <property type="entry name" value="GTPase, IMAP family member 2"/>
    <property type="match status" value="1"/>
</dbReference>
<evidence type="ECO:0000256" key="5">
    <source>
        <dbReference type="ARBA" id="ARBA00023134"/>
    </source>
</evidence>
<dbReference type="Pfam" id="PF00078">
    <property type="entry name" value="RVT_1"/>
    <property type="match status" value="1"/>
</dbReference>
<reference evidence="11" key="1">
    <citation type="submission" date="2024-04" db="EMBL/GenBank/DDBJ databases">
        <title>Salinicola lusitanus LLJ914,a marine bacterium isolated from the Okinawa Trough.</title>
        <authorList>
            <person name="Li J."/>
        </authorList>
    </citation>
    <scope>NUCLEOTIDE SEQUENCE [LARGE SCALE GENOMIC DNA]</scope>
</reference>
<dbReference type="Proteomes" id="UP001460270">
    <property type="component" value="Unassembled WGS sequence"/>
</dbReference>
<keyword evidence="5" id="KW-0342">GTP-binding</keyword>
<dbReference type="InterPro" id="IPR006703">
    <property type="entry name" value="G_AIG1"/>
</dbReference>
<dbReference type="Gene3D" id="3.30.70.270">
    <property type="match status" value="1"/>
</dbReference>
<organism evidence="10 11">
    <name type="scientific">Mugilogobius chulae</name>
    <name type="common">yellowstripe goby</name>
    <dbReference type="NCBI Taxonomy" id="88201"/>
    <lineage>
        <taxon>Eukaryota</taxon>
        <taxon>Metazoa</taxon>
        <taxon>Chordata</taxon>
        <taxon>Craniata</taxon>
        <taxon>Vertebrata</taxon>
        <taxon>Euteleostomi</taxon>
        <taxon>Actinopterygii</taxon>
        <taxon>Neopterygii</taxon>
        <taxon>Teleostei</taxon>
        <taxon>Neoteleostei</taxon>
        <taxon>Acanthomorphata</taxon>
        <taxon>Gobiaria</taxon>
        <taxon>Gobiiformes</taxon>
        <taxon>Gobioidei</taxon>
        <taxon>Gobiidae</taxon>
        <taxon>Gobionellinae</taxon>
        <taxon>Mugilogobius</taxon>
    </lineage>
</organism>
<dbReference type="GO" id="GO:0008270">
    <property type="term" value="F:zinc ion binding"/>
    <property type="evidence" value="ECO:0007669"/>
    <property type="project" value="UniProtKB-KW"/>
</dbReference>
<dbReference type="Pfam" id="PF04548">
    <property type="entry name" value="AIG1"/>
    <property type="match status" value="2"/>
</dbReference>
<dbReference type="InterPro" id="IPR000477">
    <property type="entry name" value="RT_dom"/>
</dbReference>
<evidence type="ECO:0000259" key="9">
    <source>
        <dbReference type="PROSITE" id="PS51720"/>
    </source>
</evidence>
<name>A0AAW0P0R0_9GOBI</name>
<protein>
    <recommendedName>
        <fullName evidence="3">ribonuclease H</fullName>
        <ecNumber evidence="3">3.1.26.4</ecNumber>
    </recommendedName>
</protein>
<feature type="compositionally biased region" description="Polar residues" evidence="7">
    <location>
        <begin position="764"/>
        <end position="774"/>
    </location>
</feature>
<dbReference type="GO" id="GO:0004523">
    <property type="term" value="F:RNA-DNA hybrid ribonuclease activity"/>
    <property type="evidence" value="ECO:0007669"/>
    <property type="project" value="UniProtKB-EC"/>
</dbReference>
<dbReference type="EMBL" id="JBBPFD010000010">
    <property type="protein sequence ID" value="KAK7910386.1"/>
    <property type="molecule type" value="Genomic_DNA"/>
</dbReference>
<feature type="domain" description="AIG1-type G" evidence="9">
    <location>
        <begin position="151"/>
        <end position="372"/>
    </location>
</feature>
<gene>
    <name evidence="10" type="ORF">WMY93_015070</name>
</gene>
<dbReference type="GO" id="GO:0006508">
    <property type="term" value="P:proteolysis"/>
    <property type="evidence" value="ECO:0007669"/>
    <property type="project" value="InterPro"/>
</dbReference>
<dbReference type="Gene3D" id="3.40.50.300">
    <property type="entry name" value="P-loop containing nucleotide triphosphate hydrolases"/>
    <property type="match status" value="2"/>
</dbReference>
<keyword evidence="4" id="KW-0547">Nucleotide-binding</keyword>
<dbReference type="Pfam" id="PF14893">
    <property type="entry name" value="PNMA"/>
    <property type="match status" value="1"/>
</dbReference>
<feature type="region of interest" description="Disordered" evidence="7">
    <location>
        <begin position="764"/>
        <end position="790"/>
    </location>
</feature>
<dbReference type="InterPro" id="IPR043128">
    <property type="entry name" value="Rev_trsase/Diguanyl_cyclase"/>
</dbReference>
<dbReference type="GO" id="GO:0003676">
    <property type="term" value="F:nucleic acid binding"/>
    <property type="evidence" value="ECO:0007669"/>
    <property type="project" value="InterPro"/>
</dbReference>
<dbReference type="PROSITE" id="PS51720">
    <property type="entry name" value="G_AIG1"/>
    <property type="match status" value="1"/>
</dbReference>
<dbReference type="SUPFAM" id="SSF52540">
    <property type="entry name" value="P-loop containing nucleoside triphosphate hydrolases"/>
    <property type="match status" value="1"/>
</dbReference>
<dbReference type="GO" id="GO:0004190">
    <property type="term" value="F:aspartic-type endopeptidase activity"/>
    <property type="evidence" value="ECO:0007669"/>
    <property type="project" value="InterPro"/>
</dbReference>
<proteinExistence type="inferred from homology"/>
<comment type="similarity">
    <text evidence="1">Belongs to the TRAFAC class TrmE-Era-EngA-EngB-Septin-like GTPase superfamily. AIG1/Toc34/Toc159-like paraseptin GTPase family. IAN subfamily.</text>
</comment>
<evidence type="ECO:0000313" key="11">
    <source>
        <dbReference type="Proteomes" id="UP001460270"/>
    </source>
</evidence>